<feature type="region of interest" description="Disordered" evidence="1">
    <location>
        <begin position="1"/>
        <end position="42"/>
    </location>
</feature>
<name>A0A4Z2EP41_9TELE</name>
<dbReference type="AlphaFoldDB" id="A0A4Z2EP41"/>
<keyword evidence="3" id="KW-1185">Reference proteome</keyword>
<comment type="caution">
    <text evidence="2">The sequence shown here is derived from an EMBL/GenBank/DDBJ whole genome shotgun (WGS) entry which is preliminary data.</text>
</comment>
<protein>
    <submittedName>
        <fullName evidence="2">Uncharacterized protein</fullName>
    </submittedName>
</protein>
<sequence length="83" mass="9765">MRPERILGTDVSRVQRSRALGGESRGYVQTDRQQRQDEREKKTTSHLIRWKCGLNGRFLCYSQVRHLKTDDNKLSIYNVNVQS</sequence>
<organism evidence="2 3">
    <name type="scientific">Liparis tanakae</name>
    <name type="common">Tanaka's snailfish</name>
    <dbReference type="NCBI Taxonomy" id="230148"/>
    <lineage>
        <taxon>Eukaryota</taxon>
        <taxon>Metazoa</taxon>
        <taxon>Chordata</taxon>
        <taxon>Craniata</taxon>
        <taxon>Vertebrata</taxon>
        <taxon>Euteleostomi</taxon>
        <taxon>Actinopterygii</taxon>
        <taxon>Neopterygii</taxon>
        <taxon>Teleostei</taxon>
        <taxon>Neoteleostei</taxon>
        <taxon>Acanthomorphata</taxon>
        <taxon>Eupercaria</taxon>
        <taxon>Perciformes</taxon>
        <taxon>Cottioidei</taxon>
        <taxon>Cottales</taxon>
        <taxon>Liparidae</taxon>
        <taxon>Liparis</taxon>
    </lineage>
</organism>
<evidence type="ECO:0000256" key="1">
    <source>
        <dbReference type="SAM" id="MobiDB-lite"/>
    </source>
</evidence>
<reference evidence="2 3" key="1">
    <citation type="submission" date="2019-03" db="EMBL/GenBank/DDBJ databases">
        <title>First draft genome of Liparis tanakae, snailfish: a comprehensive survey of snailfish specific genes.</title>
        <authorList>
            <person name="Kim W."/>
            <person name="Song I."/>
            <person name="Jeong J.-H."/>
            <person name="Kim D."/>
            <person name="Kim S."/>
            <person name="Ryu S."/>
            <person name="Song J.Y."/>
            <person name="Lee S.K."/>
        </authorList>
    </citation>
    <scope>NUCLEOTIDE SEQUENCE [LARGE SCALE GENOMIC DNA]</scope>
    <source>
        <tissue evidence="2">Muscle</tissue>
    </source>
</reference>
<feature type="compositionally biased region" description="Basic and acidic residues" evidence="1">
    <location>
        <begin position="32"/>
        <end position="42"/>
    </location>
</feature>
<dbReference type="Proteomes" id="UP000314294">
    <property type="component" value="Unassembled WGS sequence"/>
</dbReference>
<evidence type="ECO:0000313" key="2">
    <source>
        <dbReference type="EMBL" id="TNN30535.1"/>
    </source>
</evidence>
<gene>
    <name evidence="2" type="ORF">EYF80_059311</name>
</gene>
<accession>A0A4Z2EP41</accession>
<evidence type="ECO:0000313" key="3">
    <source>
        <dbReference type="Proteomes" id="UP000314294"/>
    </source>
</evidence>
<dbReference type="EMBL" id="SRLO01004386">
    <property type="protein sequence ID" value="TNN30535.1"/>
    <property type="molecule type" value="Genomic_DNA"/>
</dbReference>
<proteinExistence type="predicted"/>